<dbReference type="GO" id="GO:0005524">
    <property type="term" value="F:ATP binding"/>
    <property type="evidence" value="ECO:0007669"/>
    <property type="project" value="InterPro"/>
</dbReference>
<organism evidence="2">
    <name type="scientific">Hellea balneolensis</name>
    <dbReference type="NCBI Taxonomy" id="287478"/>
    <lineage>
        <taxon>Bacteria</taxon>
        <taxon>Pseudomonadati</taxon>
        <taxon>Pseudomonadota</taxon>
        <taxon>Alphaproteobacteria</taxon>
        <taxon>Maricaulales</taxon>
        <taxon>Robiginitomaculaceae</taxon>
        <taxon>Hellea</taxon>
    </lineage>
</organism>
<protein>
    <submittedName>
        <fullName evidence="2">Chromosomal replication initiator DnaA</fullName>
    </submittedName>
</protein>
<proteinExistence type="predicted"/>
<dbReference type="SMART" id="SM00760">
    <property type="entry name" value="Bac_DnaA_C"/>
    <property type="match status" value="1"/>
</dbReference>
<dbReference type="InterPro" id="IPR010921">
    <property type="entry name" value="Trp_repressor/repl_initiator"/>
</dbReference>
<feature type="domain" description="Chromosomal replication initiator DnaA C-terminal" evidence="1">
    <location>
        <begin position="10"/>
        <end position="80"/>
    </location>
</feature>
<name>A0A7C5LUR2_9PROT</name>
<evidence type="ECO:0000259" key="1">
    <source>
        <dbReference type="SMART" id="SM00760"/>
    </source>
</evidence>
<evidence type="ECO:0000313" key="2">
    <source>
        <dbReference type="EMBL" id="HHL43934.1"/>
    </source>
</evidence>
<dbReference type="GO" id="GO:0006275">
    <property type="term" value="P:regulation of DNA replication"/>
    <property type="evidence" value="ECO:0007669"/>
    <property type="project" value="InterPro"/>
</dbReference>
<dbReference type="GO" id="GO:0006270">
    <property type="term" value="P:DNA replication initiation"/>
    <property type="evidence" value="ECO:0007669"/>
    <property type="project" value="InterPro"/>
</dbReference>
<dbReference type="Gene3D" id="1.10.1750.10">
    <property type="match status" value="1"/>
</dbReference>
<dbReference type="EMBL" id="DRMJ01000525">
    <property type="protein sequence ID" value="HHL43934.1"/>
    <property type="molecule type" value="Genomic_DNA"/>
</dbReference>
<sequence>MYDTKFTDQALAQIVAGIVSLEFGVPMAEIFAKTKAGAHQSFVRQIAMYLVHITFGLNYSRISKAFSRDRSTVAYGCEVIEDSREDPVFDAKLEELEQFLACVPLNYLNRKAG</sequence>
<dbReference type="Proteomes" id="UP000885830">
    <property type="component" value="Unassembled WGS sequence"/>
</dbReference>
<gene>
    <name evidence="2" type="ORF">ENJ42_09965</name>
</gene>
<reference evidence="2" key="1">
    <citation type="journal article" date="2020" name="mSystems">
        <title>Genome- and Community-Level Interaction Insights into Carbon Utilization and Element Cycling Functions of Hydrothermarchaeota in Hydrothermal Sediment.</title>
        <authorList>
            <person name="Zhou Z."/>
            <person name="Liu Y."/>
            <person name="Xu W."/>
            <person name="Pan J."/>
            <person name="Luo Z.H."/>
            <person name="Li M."/>
        </authorList>
    </citation>
    <scope>NUCLEOTIDE SEQUENCE [LARGE SCALE GENOMIC DNA]</scope>
    <source>
        <strain evidence="2">HyVt-485</strain>
    </source>
</reference>
<dbReference type="GO" id="GO:0043565">
    <property type="term" value="F:sequence-specific DNA binding"/>
    <property type="evidence" value="ECO:0007669"/>
    <property type="project" value="InterPro"/>
</dbReference>
<dbReference type="Pfam" id="PF08299">
    <property type="entry name" value="Bac_DnaA_C"/>
    <property type="match status" value="1"/>
</dbReference>
<dbReference type="InterPro" id="IPR013159">
    <property type="entry name" value="DnaA_C"/>
</dbReference>
<accession>A0A7C5LUR2</accession>
<comment type="caution">
    <text evidence="2">The sequence shown here is derived from an EMBL/GenBank/DDBJ whole genome shotgun (WGS) entry which is preliminary data.</text>
</comment>
<dbReference type="CDD" id="cd06571">
    <property type="entry name" value="Bac_DnaA_C"/>
    <property type="match status" value="1"/>
</dbReference>
<dbReference type="AlphaFoldDB" id="A0A7C5LUR2"/>
<dbReference type="SUPFAM" id="SSF48295">
    <property type="entry name" value="TrpR-like"/>
    <property type="match status" value="1"/>
</dbReference>